<evidence type="ECO:0000313" key="5">
    <source>
        <dbReference type="Proteomes" id="UP000827892"/>
    </source>
</evidence>
<dbReference type="InterPro" id="IPR017351">
    <property type="entry name" value="PINCH-1-4-like"/>
</dbReference>
<feature type="coiled-coil region" evidence="2">
    <location>
        <begin position="489"/>
        <end position="648"/>
    </location>
</feature>
<gene>
    <name evidence="4" type="ORF">L3Y34_000843</name>
</gene>
<keyword evidence="1" id="KW-0862">Zinc</keyword>
<dbReference type="PANTHER" id="PTHR24210">
    <property type="entry name" value="LIM DOMAIN-CONTAINING PROTEIN"/>
    <property type="match status" value="1"/>
</dbReference>
<organism evidence="4 5">
    <name type="scientific">Caenorhabditis briggsae</name>
    <dbReference type="NCBI Taxonomy" id="6238"/>
    <lineage>
        <taxon>Eukaryota</taxon>
        <taxon>Metazoa</taxon>
        <taxon>Ecdysozoa</taxon>
        <taxon>Nematoda</taxon>
        <taxon>Chromadorea</taxon>
        <taxon>Rhabditida</taxon>
        <taxon>Rhabditina</taxon>
        <taxon>Rhabditomorpha</taxon>
        <taxon>Rhabditoidea</taxon>
        <taxon>Rhabditidae</taxon>
        <taxon>Peloderinae</taxon>
        <taxon>Caenorhabditis</taxon>
    </lineage>
</organism>
<evidence type="ECO:0000256" key="3">
    <source>
        <dbReference type="SAM" id="MobiDB-lite"/>
    </source>
</evidence>
<dbReference type="OMA" id="KNTHEFE"/>
<sequence>MKKSEAPPTDSGYPTPRDDIPSTSRSGSPLDSSPDENSENKLTSTPIRGNISRSRREHFTKFQPELSIIDSTASDSITVENDSNYVLGIVPQHYYQISFPSDGVKSILSASKELKKRARENVLLRDENESLRGENESLREENCSLREESRRIDMDRSMAGGNVIPVIPKLKLNDEDMDSTASSHQLKSSEKIKKELLSFIKNEDERTMIEAKMENMMISDCKPPVKVFTATATIQVDTDKIDADVQTETDDHVNVVNANLQIELDQLQSEIEVIGKKKSDLETRLFDYEQTKAKFEKDEQKLRADLEKKLKSSQEQLKRFETKIEELQARLNKKRKEFDEVEAENRRLLDDKNTHEFELDEMKVHGEHIAKQNEDLEENMKKMQMKIDELEKAIEEEKDMKQQLEKKIEEMAKNHKSLIEKLDEDVESAWRKETEALEKLELVQSENKSLQKENEYLKQAQQVLLDSELNLKSEVDVLTANFRNCETQLTQKKDQIVEEKRRGENLEAEIGQLGAQNRKLLDEKHDSNELLEELKKGKLEIDHLRQQVQHLSRESEEMVQLKNELNETVNREKLADEKLEKALKKEGELEAKLEGYIRSESAARTELERLKEDDTVLRSNLETALQAAQEKASALATIERAYDELRVEFEEFRGHANAQYESDIFVRDQQIEHLRVRLLELETYPGQTISVSRRNQEVQTEGEEPQPVVSYVQQSPEVSLVSEDLIPAHLIRLEEKIKNTVEGLKQVVQEQQVDDMSGDLQASPLHYASETFKKFAELLNSLLANSEDYESDSQKIKKLWKALNKNIVDVTTTLEERFEFVRSEMTRKNHRNEQKLRDDIEELRKDLGQERALAEQRVYIAKQFKEQYELEEREKEELREEYERLVELRNEDNAESERNERSLRERLERAEHIVQKHARDKLNRTYELEADVEELTNSLKRKEEEYRRKIAEMEEDVQVFKKEEKKKRAYERLTAEKMIKAYNIVKDRHDYLLRRNKERQKLLDDIMKAMRSKDGNQLRQITDNANKSGLLNLDDQESVSLTTERRVLSESNVNH</sequence>
<dbReference type="EMBL" id="CP090893">
    <property type="protein sequence ID" value="ULT99847.1"/>
    <property type="molecule type" value="Genomic_DNA"/>
</dbReference>
<feature type="coiled-coil region" evidence="2">
    <location>
        <begin position="257"/>
        <end position="460"/>
    </location>
</feature>
<accession>A0AAE9DAN1</accession>
<keyword evidence="1" id="KW-0479">Metal-binding</keyword>
<feature type="compositionally biased region" description="Polar residues" evidence="3">
    <location>
        <begin position="21"/>
        <end position="31"/>
    </location>
</feature>
<keyword evidence="1" id="KW-0440">LIM domain</keyword>
<proteinExistence type="predicted"/>
<dbReference type="AlphaFoldDB" id="A0AAE9DAN1"/>
<evidence type="ECO:0000256" key="1">
    <source>
        <dbReference type="ARBA" id="ARBA00023038"/>
    </source>
</evidence>
<dbReference type="SUPFAM" id="SSF90257">
    <property type="entry name" value="Myosin rod fragments"/>
    <property type="match status" value="1"/>
</dbReference>
<feature type="region of interest" description="Disordered" evidence="3">
    <location>
        <begin position="1"/>
        <end position="56"/>
    </location>
</feature>
<dbReference type="KEGG" id="cbr:CBG_24610"/>
<keyword evidence="2" id="KW-0175">Coiled coil</keyword>
<protein>
    <submittedName>
        <fullName evidence="4">Uncharacterized protein</fullName>
    </submittedName>
</protein>
<feature type="coiled-coil region" evidence="2">
    <location>
        <begin position="833"/>
        <end position="963"/>
    </location>
</feature>
<dbReference type="Gene3D" id="1.10.287.1490">
    <property type="match status" value="1"/>
</dbReference>
<name>A0AAE9DAN1_CAEBR</name>
<dbReference type="Proteomes" id="UP000827892">
    <property type="component" value="Chromosome III"/>
</dbReference>
<dbReference type="PANTHER" id="PTHR24210:SF0">
    <property type="entry name" value="LIM DOMAIN-CONTAINING PROTEIN"/>
    <property type="match status" value="1"/>
</dbReference>
<evidence type="ECO:0000313" key="4">
    <source>
        <dbReference type="EMBL" id="ULT99847.1"/>
    </source>
</evidence>
<reference evidence="4 5" key="1">
    <citation type="submission" date="2022-05" db="EMBL/GenBank/DDBJ databases">
        <title>Chromosome-level reference genomes for two strains of Caenorhabditis briggsae: an improved platform for comparative genomics.</title>
        <authorList>
            <person name="Stevens L."/>
            <person name="Andersen E.C."/>
        </authorList>
    </citation>
    <scope>NUCLEOTIDE SEQUENCE [LARGE SCALE GENOMIC DNA]</scope>
    <source>
        <strain evidence="4">QX1410_ONT</strain>
        <tissue evidence="4">Whole-organism</tissue>
    </source>
</reference>
<evidence type="ECO:0000256" key="2">
    <source>
        <dbReference type="SAM" id="Coils"/>
    </source>
</evidence>